<gene>
    <name evidence="1" type="ORF">KDW93_07250</name>
</gene>
<comment type="caution">
    <text evidence="1">The sequence shown here is derived from an EMBL/GenBank/DDBJ whole genome shotgun (WGS) entry which is preliminary data.</text>
</comment>
<name>A0AA41E5K4_9BURK</name>
<reference evidence="1" key="1">
    <citation type="submission" date="2021-04" db="EMBL/GenBank/DDBJ databases">
        <title>A collection of bacterial strains from the Burkholderia cepacia Research Laboratory and Repository.</title>
        <authorList>
            <person name="Lipuma J."/>
            <person name="Spilker T."/>
        </authorList>
    </citation>
    <scope>NUCLEOTIDE SEQUENCE</scope>
    <source>
        <strain evidence="1">AU36012</strain>
    </source>
</reference>
<evidence type="ECO:0000313" key="1">
    <source>
        <dbReference type="EMBL" id="MBR8128772.1"/>
    </source>
</evidence>
<dbReference type="AlphaFoldDB" id="A0AA41E5K4"/>
<accession>A0AA41E5K4</accession>
<dbReference type="Proteomes" id="UP000682266">
    <property type="component" value="Unassembled WGS sequence"/>
</dbReference>
<organism evidence="1 2">
    <name type="scientific">Burkholderia ambifaria</name>
    <dbReference type="NCBI Taxonomy" id="152480"/>
    <lineage>
        <taxon>Bacteria</taxon>
        <taxon>Pseudomonadati</taxon>
        <taxon>Pseudomonadota</taxon>
        <taxon>Betaproteobacteria</taxon>
        <taxon>Burkholderiales</taxon>
        <taxon>Burkholderiaceae</taxon>
        <taxon>Burkholderia</taxon>
        <taxon>Burkholderia cepacia complex</taxon>
    </lineage>
</organism>
<dbReference type="EMBL" id="JAGSVG010000005">
    <property type="protein sequence ID" value="MBR8128772.1"/>
    <property type="molecule type" value="Genomic_DNA"/>
</dbReference>
<protein>
    <submittedName>
        <fullName evidence="1">Uncharacterized protein</fullName>
    </submittedName>
</protein>
<dbReference type="RefSeq" id="WP_105786024.1">
    <property type="nucleotide sequence ID" value="NZ_CADERF010000004.1"/>
</dbReference>
<proteinExistence type="predicted"/>
<sequence>MVKLLSKCAVNAVLVVRVVRALRFTRRGCALRFGLADRLPPCRGRTGGHAGCRRRPGQNTASDAFVMSVISI</sequence>
<evidence type="ECO:0000313" key="2">
    <source>
        <dbReference type="Proteomes" id="UP000682266"/>
    </source>
</evidence>